<feature type="domain" description="PiggyBac transposable element-derived protein" evidence="1">
    <location>
        <begin position="2"/>
        <end position="177"/>
    </location>
</feature>
<evidence type="ECO:0000313" key="2">
    <source>
        <dbReference type="EMBL" id="KAF2889249.1"/>
    </source>
</evidence>
<evidence type="ECO:0000259" key="1">
    <source>
        <dbReference type="Pfam" id="PF13843"/>
    </source>
</evidence>
<proteinExistence type="predicted"/>
<dbReference type="OrthoDB" id="8300647at2759"/>
<dbReference type="EMBL" id="VTPC01069066">
    <property type="protein sequence ID" value="KAF2889249.1"/>
    <property type="molecule type" value="Genomic_DNA"/>
</dbReference>
<dbReference type="PANTHER" id="PTHR47055">
    <property type="entry name" value="DDE_TNP_1_7 DOMAIN-CONTAINING PROTEIN"/>
    <property type="match status" value="1"/>
</dbReference>
<dbReference type="InterPro" id="IPR029526">
    <property type="entry name" value="PGBD"/>
</dbReference>
<sequence length="181" mass="20813">MWSLNTKEGYLANFEIYQGKRFSGNVNYERQFGKAAAPFVSMLDSLPQAKLLYKFCMDNLFLRIYLFHFLREKGYSVTGTFRDNRLPKNCPLKSNHELKSAPRGTQDAYIAKDYVIMFVRWVDNNVVTIGSTAYGVSPSTSVKRYSQAEKRVIQVPRPCLLGQYYKYIDGTDQMDQNPAIG</sequence>
<gene>
    <name evidence="2" type="ORF">ILUMI_16924</name>
</gene>
<dbReference type="AlphaFoldDB" id="A0A8K0CMN9"/>
<dbReference type="PANTHER" id="PTHR47055:SF3">
    <property type="entry name" value="PHORBOL-ESTER_DAG-TYPE DOMAIN-CONTAINING PROTEIN"/>
    <property type="match status" value="1"/>
</dbReference>
<dbReference type="GO" id="GO:0043565">
    <property type="term" value="F:sequence-specific DNA binding"/>
    <property type="evidence" value="ECO:0007669"/>
    <property type="project" value="TreeGrafter"/>
</dbReference>
<comment type="caution">
    <text evidence="2">The sequence shown here is derived from an EMBL/GenBank/DDBJ whole genome shotgun (WGS) entry which is preliminary data.</text>
</comment>
<reference evidence="2" key="1">
    <citation type="submission" date="2019-08" db="EMBL/GenBank/DDBJ databases">
        <title>The genome of the North American firefly Photinus pyralis.</title>
        <authorList>
            <consortium name="Photinus pyralis genome working group"/>
            <person name="Fallon T.R."/>
            <person name="Sander Lower S.E."/>
            <person name="Weng J.-K."/>
        </authorList>
    </citation>
    <scope>NUCLEOTIDE SEQUENCE</scope>
    <source>
        <strain evidence="2">TRF0915ILg1</strain>
        <tissue evidence="2">Whole body</tissue>
    </source>
</reference>
<evidence type="ECO:0000313" key="3">
    <source>
        <dbReference type="Proteomes" id="UP000801492"/>
    </source>
</evidence>
<dbReference type="Pfam" id="PF13843">
    <property type="entry name" value="DDE_Tnp_1_7"/>
    <property type="match status" value="1"/>
</dbReference>
<accession>A0A8K0CMN9</accession>
<dbReference type="InterPro" id="IPR052638">
    <property type="entry name" value="PiggyBac_TE-derived"/>
</dbReference>
<organism evidence="2 3">
    <name type="scientific">Ignelater luminosus</name>
    <name type="common">Cucubano</name>
    <name type="synonym">Pyrophorus luminosus</name>
    <dbReference type="NCBI Taxonomy" id="2038154"/>
    <lineage>
        <taxon>Eukaryota</taxon>
        <taxon>Metazoa</taxon>
        <taxon>Ecdysozoa</taxon>
        <taxon>Arthropoda</taxon>
        <taxon>Hexapoda</taxon>
        <taxon>Insecta</taxon>
        <taxon>Pterygota</taxon>
        <taxon>Neoptera</taxon>
        <taxon>Endopterygota</taxon>
        <taxon>Coleoptera</taxon>
        <taxon>Polyphaga</taxon>
        <taxon>Elateriformia</taxon>
        <taxon>Elateroidea</taxon>
        <taxon>Elateridae</taxon>
        <taxon>Agrypninae</taxon>
        <taxon>Pyrophorini</taxon>
        <taxon>Ignelater</taxon>
    </lineage>
</organism>
<name>A0A8K0CMN9_IGNLU</name>
<dbReference type="Proteomes" id="UP000801492">
    <property type="component" value="Unassembled WGS sequence"/>
</dbReference>
<protein>
    <recommendedName>
        <fullName evidence="1">PiggyBac transposable element-derived protein domain-containing protein</fullName>
    </recommendedName>
</protein>
<keyword evidence="3" id="KW-1185">Reference proteome</keyword>